<organism evidence="1 2">
    <name type="scientific">Cytophaga hutchinsonii (strain ATCC 33406 / DSM 1761 / CIP 103989 / NBRC 15051 / NCIMB 9469 / D465)</name>
    <dbReference type="NCBI Taxonomy" id="269798"/>
    <lineage>
        <taxon>Bacteria</taxon>
        <taxon>Pseudomonadati</taxon>
        <taxon>Bacteroidota</taxon>
        <taxon>Cytophagia</taxon>
        <taxon>Cytophagales</taxon>
        <taxon>Cytophagaceae</taxon>
        <taxon>Cytophaga</taxon>
    </lineage>
</organism>
<dbReference type="AlphaFoldDB" id="A0A6N4SS78"/>
<sequence length="343" mass="38392">MLLICTSIYQYRMSFDKEIKRILLELPQSINEESIIEVYRYQYTNNPIYKLFADSVHRSPAVVKNAGEIPFLPIAFYKKHQIETQDGNVDFSKAISFSSSGTTSSSRSTHTVADPAFYAARSKQIFENYYGPLTDTIILAVLPSYEENPSSSLIFMMKHFIEATGHAASGFYAFNIAAIKAVLKELHTENKKIIVWGVSYALLDWAEQERESFSSVIFLETGGMKGRRKELTRSELHEQLTKGFGVTAIHSEYGMTELLSQAYSFGEGLYAFPTGLIPVLREVNDPFGRITRGSGGINIIDLANINACCFIETQDIGRISANGFEILGRIDASDIRGCNLLYV</sequence>
<dbReference type="EMBL" id="CP000383">
    <property type="protein sequence ID" value="ABG59239.1"/>
    <property type="molecule type" value="Genomic_DNA"/>
</dbReference>
<dbReference type="KEGG" id="chu:CHU_1973"/>
<gene>
    <name evidence="1" type="ordered locus">CHU_1973</name>
</gene>
<proteinExistence type="predicted"/>
<evidence type="ECO:0008006" key="3">
    <source>
        <dbReference type="Google" id="ProtNLM"/>
    </source>
</evidence>
<dbReference type="Proteomes" id="UP000001822">
    <property type="component" value="Chromosome"/>
</dbReference>
<keyword evidence="2" id="KW-1185">Reference proteome</keyword>
<accession>A0A6N4SS78</accession>
<evidence type="ECO:0000313" key="2">
    <source>
        <dbReference type="Proteomes" id="UP000001822"/>
    </source>
</evidence>
<evidence type="ECO:0000313" key="1">
    <source>
        <dbReference type="EMBL" id="ABG59239.1"/>
    </source>
</evidence>
<name>A0A6N4SS78_CYTH3</name>
<reference evidence="1 2" key="1">
    <citation type="journal article" date="2007" name="Appl. Environ. Microbiol.">
        <title>Genome sequence of the cellulolytic gliding bacterium Cytophaga hutchinsonii.</title>
        <authorList>
            <person name="Xie G."/>
            <person name="Bruce D.C."/>
            <person name="Challacombe J.F."/>
            <person name="Chertkov O."/>
            <person name="Detter J.C."/>
            <person name="Gilna P."/>
            <person name="Han C.S."/>
            <person name="Lucas S."/>
            <person name="Misra M."/>
            <person name="Myers G.L."/>
            <person name="Richardson P."/>
            <person name="Tapia R."/>
            <person name="Thayer N."/>
            <person name="Thompson L.S."/>
            <person name="Brettin T.S."/>
            <person name="Henrissat B."/>
            <person name="Wilson D.B."/>
            <person name="McBride M.J."/>
        </authorList>
    </citation>
    <scope>NUCLEOTIDE SEQUENCE [LARGE SCALE GENOMIC DNA]</scope>
    <source>
        <strain evidence="2">ATCC 33406 / DSM 1761 / CIP 103989 / NBRC 15051 / NCIMB 9469 / D465</strain>
    </source>
</reference>
<protein>
    <recommendedName>
        <fullName evidence="3">Acyl transferase</fullName>
    </recommendedName>
</protein>